<feature type="compositionally biased region" description="Basic residues" evidence="2">
    <location>
        <begin position="231"/>
        <end position="243"/>
    </location>
</feature>
<dbReference type="AlphaFoldDB" id="A0A813RJ08"/>
<dbReference type="Proteomes" id="UP000663879">
    <property type="component" value="Unassembled WGS sequence"/>
</dbReference>
<feature type="compositionally biased region" description="Low complexity" evidence="2">
    <location>
        <begin position="244"/>
        <end position="257"/>
    </location>
</feature>
<evidence type="ECO:0000256" key="1">
    <source>
        <dbReference type="SAM" id="Coils"/>
    </source>
</evidence>
<dbReference type="EMBL" id="CAJNOC010000602">
    <property type="protein sequence ID" value="CAF0781688.1"/>
    <property type="molecule type" value="Genomic_DNA"/>
</dbReference>
<proteinExistence type="predicted"/>
<feature type="coiled-coil region" evidence="1">
    <location>
        <begin position="82"/>
        <end position="109"/>
    </location>
</feature>
<evidence type="ECO:0000313" key="3">
    <source>
        <dbReference type="EMBL" id="CAF0781688.1"/>
    </source>
</evidence>
<protein>
    <submittedName>
        <fullName evidence="3">Uncharacterized protein</fullName>
    </submittedName>
</protein>
<feature type="region of interest" description="Disordered" evidence="2">
    <location>
        <begin position="230"/>
        <end position="257"/>
    </location>
</feature>
<keyword evidence="4" id="KW-1185">Reference proteome</keyword>
<organism evidence="3 4">
    <name type="scientific">Brachionus calyciflorus</name>
    <dbReference type="NCBI Taxonomy" id="104777"/>
    <lineage>
        <taxon>Eukaryota</taxon>
        <taxon>Metazoa</taxon>
        <taxon>Spiralia</taxon>
        <taxon>Gnathifera</taxon>
        <taxon>Rotifera</taxon>
        <taxon>Eurotatoria</taxon>
        <taxon>Monogononta</taxon>
        <taxon>Pseudotrocha</taxon>
        <taxon>Ploima</taxon>
        <taxon>Brachionidae</taxon>
        <taxon>Brachionus</taxon>
    </lineage>
</organism>
<sequence>MDRHNSLIFASLFNTDTVFNSTVSEQNQDFSMLPASNNFSERISKVEKLVNENYANNLLMLNEHIKANYDLNRKCLIQDLEIKKLRFELERTQKENFELRNELDICKNKLLEDIENINYHYDSVHTPITSNIPNNELDDSIVLTVDKPMDYETKGIVKSVSSPAIMTDIKTKYVSRFRKEFRLFNHKIEITQDRNSTTKSTSLNDFKTNEEIDRTKLGRSENRHSVLSLFRKVKKDSKPKSKRLSSSLSENLKVYDK</sequence>
<dbReference type="OrthoDB" id="10233936at2759"/>
<comment type="caution">
    <text evidence="3">The sequence shown here is derived from an EMBL/GenBank/DDBJ whole genome shotgun (WGS) entry which is preliminary data.</text>
</comment>
<keyword evidence="1" id="KW-0175">Coiled coil</keyword>
<evidence type="ECO:0000256" key="2">
    <source>
        <dbReference type="SAM" id="MobiDB-lite"/>
    </source>
</evidence>
<evidence type="ECO:0000313" key="4">
    <source>
        <dbReference type="Proteomes" id="UP000663879"/>
    </source>
</evidence>
<gene>
    <name evidence="3" type="ORF">OXX778_LOCUS5499</name>
</gene>
<reference evidence="3" key="1">
    <citation type="submission" date="2021-02" db="EMBL/GenBank/DDBJ databases">
        <authorList>
            <person name="Nowell W R."/>
        </authorList>
    </citation>
    <scope>NUCLEOTIDE SEQUENCE</scope>
    <source>
        <strain evidence="3">Ploen Becks lab</strain>
    </source>
</reference>
<name>A0A813RJ08_9BILA</name>
<accession>A0A813RJ08</accession>